<dbReference type="STRING" id="1703345.A3860_05075"/>
<dbReference type="RefSeq" id="WP_081151354.1">
    <property type="nucleotide sequence ID" value="NZ_LVYD01000058.1"/>
</dbReference>
<keyword evidence="1" id="KW-0472">Membrane</keyword>
<feature type="transmembrane region" description="Helical" evidence="1">
    <location>
        <begin position="50"/>
        <end position="73"/>
    </location>
</feature>
<organism evidence="2 3">
    <name type="scientific">Niastella vici</name>
    <dbReference type="NCBI Taxonomy" id="1703345"/>
    <lineage>
        <taxon>Bacteria</taxon>
        <taxon>Pseudomonadati</taxon>
        <taxon>Bacteroidota</taxon>
        <taxon>Chitinophagia</taxon>
        <taxon>Chitinophagales</taxon>
        <taxon>Chitinophagaceae</taxon>
        <taxon>Niastella</taxon>
    </lineage>
</organism>
<comment type="caution">
    <text evidence="2">The sequence shown here is derived from an EMBL/GenBank/DDBJ whole genome shotgun (WGS) entry which is preliminary data.</text>
</comment>
<feature type="transmembrane region" description="Helical" evidence="1">
    <location>
        <begin position="120"/>
        <end position="138"/>
    </location>
</feature>
<evidence type="ECO:0000256" key="1">
    <source>
        <dbReference type="SAM" id="Phobius"/>
    </source>
</evidence>
<dbReference type="Proteomes" id="UP000192796">
    <property type="component" value="Unassembled WGS sequence"/>
</dbReference>
<dbReference type="EMBL" id="LVYD01000058">
    <property type="protein sequence ID" value="OQP61093.1"/>
    <property type="molecule type" value="Genomic_DNA"/>
</dbReference>
<sequence>MEKQFRPGASYGKAGYFFLPFIVLIMFGFYKSYIGIFPSFKATVHDHFMIHFHAALSMIWVILLIVQPLLIRFKKVRIHRLLGKMTYVVAPLLIFSFIGLIISYWKQENVSTWPFFEIALHYYFQVMHIIFFTTFYILAVINRKKTARHAAFMIGTGLIFINPIVRRVFSNAFGYSFTVAETIALAVTDIALVSLLIYAKRRNLNHKIYYLIMGMFVFYQVPMFLILYYFFPGQ</sequence>
<proteinExistence type="predicted"/>
<feature type="transmembrane region" description="Helical" evidence="1">
    <location>
        <begin position="85"/>
        <end position="105"/>
    </location>
</feature>
<dbReference type="OrthoDB" id="664428at2"/>
<gene>
    <name evidence="2" type="ORF">A3860_05075</name>
</gene>
<protein>
    <recommendedName>
        <fullName evidence="4">DUF2306 domain-containing protein</fullName>
    </recommendedName>
</protein>
<keyword evidence="1" id="KW-1133">Transmembrane helix</keyword>
<evidence type="ECO:0000313" key="2">
    <source>
        <dbReference type="EMBL" id="OQP61093.1"/>
    </source>
</evidence>
<feature type="transmembrane region" description="Helical" evidence="1">
    <location>
        <begin position="210"/>
        <end position="231"/>
    </location>
</feature>
<feature type="transmembrane region" description="Helical" evidence="1">
    <location>
        <begin position="175"/>
        <end position="198"/>
    </location>
</feature>
<feature type="transmembrane region" description="Helical" evidence="1">
    <location>
        <begin position="12"/>
        <end position="30"/>
    </location>
</feature>
<name>A0A1V9FRY1_9BACT</name>
<accession>A0A1V9FRY1</accession>
<feature type="transmembrane region" description="Helical" evidence="1">
    <location>
        <begin position="150"/>
        <end position="169"/>
    </location>
</feature>
<keyword evidence="1" id="KW-0812">Transmembrane</keyword>
<evidence type="ECO:0008006" key="4">
    <source>
        <dbReference type="Google" id="ProtNLM"/>
    </source>
</evidence>
<keyword evidence="3" id="KW-1185">Reference proteome</keyword>
<evidence type="ECO:0000313" key="3">
    <source>
        <dbReference type="Proteomes" id="UP000192796"/>
    </source>
</evidence>
<reference evidence="2 3" key="1">
    <citation type="submission" date="2016-03" db="EMBL/GenBank/DDBJ databases">
        <title>Niastella vici sp. nov., isolated from farmland soil.</title>
        <authorList>
            <person name="Chen L."/>
            <person name="Wang D."/>
            <person name="Yang S."/>
            <person name="Wang G."/>
        </authorList>
    </citation>
    <scope>NUCLEOTIDE SEQUENCE [LARGE SCALE GENOMIC DNA]</scope>
    <source>
        <strain evidence="2 3">DJ57</strain>
    </source>
</reference>
<dbReference type="AlphaFoldDB" id="A0A1V9FRY1"/>